<dbReference type="STRING" id="1305737.GCA_000526355_00641"/>
<dbReference type="EMBL" id="LJXT01000130">
    <property type="protein sequence ID" value="KPQ10484.1"/>
    <property type="molecule type" value="Genomic_DNA"/>
</dbReference>
<organism evidence="1 2">
    <name type="scientific">Algoriphagus marincola HL-49</name>
    <dbReference type="NCBI Taxonomy" id="1305737"/>
    <lineage>
        <taxon>Bacteria</taxon>
        <taxon>Pseudomonadati</taxon>
        <taxon>Bacteroidota</taxon>
        <taxon>Cytophagia</taxon>
        <taxon>Cytophagales</taxon>
        <taxon>Cyclobacteriaceae</taxon>
        <taxon>Algoriphagus</taxon>
    </lineage>
</organism>
<sequence>MNQKAFEKIRKIAFDALEQVDRESLTESWEDAVVKESENQFLVTFKTFENLIKGPLTVLIDKKTKEVLMIQPRG</sequence>
<comment type="caution">
    <text evidence="1">The sequence shown here is derived from an EMBL/GenBank/DDBJ whole genome shotgun (WGS) entry which is preliminary data.</text>
</comment>
<dbReference type="Proteomes" id="UP000050421">
    <property type="component" value="Unassembled WGS sequence"/>
</dbReference>
<reference evidence="1 2" key="1">
    <citation type="submission" date="2015-09" db="EMBL/GenBank/DDBJ databases">
        <title>Identification and resolution of microdiversity through metagenomic sequencing of parallel consortia.</title>
        <authorList>
            <person name="Nelson W.C."/>
            <person name="Romine M.F."/>
            <person name="Lindemann S.R."/>
        </authorList>
    </citation>
    <scope>NUCLEOTIDE SEQUENCE [LARGE SCALE GENOMIC DNA]</scope>
    <source>
        <strain evidence="1">HL-49</strain>
    </source>
</reference>
<evidence type="ECO:0000313" key="1">
    <source>
        <dbReference type="EMBL" id="KPQ10484.1"/>
    </source>
</evidence>
<protein>
    <submittedName>
        <fullName evidence="1">Uncharacterized protein</fullName>
    </submittedName>
</protein>
<dbReference type="PATRIC" id="fig|1305737.6.peg.113"/>
<gene>
    <name evidence="1" type="ORF">HLUCCX10_15705</name>
</gene>
<accession>A0A0P7X685</accession>
<dbReference type="OrthoDB" id="827628at2"/>
<name>A0A0P7X685_9BACT</name>
<evidence type="ECO:0000313" key="2">
    <source>
        <dbReference type="Proteomes" id="UP000050421"/>
    </source>
</evidence>
<dbReference type="AlphaFoldDB" id="A0A0P7X685"/>
<proteinExistence type="predicted"/>